<dbReference type="EMBL" id="NAJN01000468">
    <property type="protein sequence ID" value="TKA72865.1"/>
    <property type="molecule type" value="Genomic_DNA"/>
</dbReference>
<dbReference type="Proteomes" id="UP000308768">
    <property type="component" value="Unassembled WGS sequence"/>
</dbReference>
<dbReference type="AlphaFoldDB" id="A0A4U0XE52"/>
<proteinExistence type="predicted"/>
<dbReference type="STRING" id="331657.A0A4U0XE52"/>
<organism evidence="1 2">
    <name type="scientific">Cryomyces minteri</name>
    <dbReference type="NCBI Taxonomy" id="331657"/>
    <lineage>
        <taxon>Eukaryota</taxon>
        <taxon>Fungi</taxon>
        <taxon>Dikarya</taxon>
        <taxon>Ascomycota</taxon>
        <taxon>Pezizomycotina</taxon>
        <taxon>Dothideomycetes</taxon>
        <taxon>Dothideomycetes incertae sedis</taxon>
        <taxon>Cryomyces</taxon>
    </lineage>
</organism>
<comment type="caution">
    <text evidence="1">The sequence shown here is derived from an EMBL/GenBank/DDBJ whole genome shotgun (WGS) entry which is preliminary data.</text>
</comment>
<protein>
    <submittedName>
        <fullName evidence="1">Uncharacterized protein</fullName>
    </submittedName>
</protein>
<reference evidence="1 2" key="1">
    <citation type="submission" date="2017-03" db="EMBL/GenBank/DDBJ databases">
        <title>Genomes of endolithic fungi from Antarctica.</title>
        <authorList>
            <person name="Coleine C."/>
            <person name="Masonjones S."/>
            <person name="Stajich J.E."/>
        </authorList>
    </citation>
    <scope>NUCLEOTIDE SEQUENCE [LARGE SCALE GENOMIC DNA]</scope>
    <source>
        <strain evidence="1 2">CCFEE 5187</strain>
    </source>
</reference>
<keyword evidence="2" id="KW-1185">Reference proteome</keyword>
<gene>
    <name evidence="1" type="ORF">B0A49_07598</name>
</gene>
<dbReference type="OrthoDB" id="5290825at2759"/>
<name>A0A4U0XE52_9PEZI</name>
<sequence length="95" mass="10382">MASDAFLIQNPLAGIPHDTLVRNVDEFAATHGLADIASLLRKGALVAQDPPNYERVEDLNPTEMDALRNETLHKWRQPPALYTTVVMCSVGAAVQ</sequence>
<evidence type="ECO:0000313" key="1">
    <source>
        <dbReference type="EMBL" id="TKA72865.1"/>
    </source>
</evidence>
<accession>A0A4U0XE52</accession>
<evidence type="ECO:0000313" key="2">
    <source>
        <dbReference type="Proteomes" id="UP000308768"/>
    </source>
</evidence>